<dbReference type="PANTHER" id="PTHR18966">
    <property type="entry name" value="IONOTROPIC GLUTAMATE RECEPTOR"/>
    <property type="match status" value="1"/>
</dbReference>
<gene>
    <name evidence="13" type="ORF">K8344_00630</name>
</gene>
<organism evidence="13 14">
    <name type="scientific">Aequorivita xiaoshiensis</name>
    <dbReference type="NCBI Taxonomy" id="2874476"/>
    <lineage>
        <taxon>Bacteria</taxon>
        <taxon>Pseudomonadati</taxon>
        <taxon>Bacteroidota</taxon>
        <taxon>Flavobacteriia</taxon>
        <taxon>Flavobacteriales</taxon>
        <taxon>Flavobacteriaceae</taxon>
        <taxon>Aequorivita</taxon>
    </lineage>
</organism>
<name>A0A9X1QYS1_9FLAO</name>
<dbReference type="GO" id="GO:0016020">
    <property type="term" value="C:membrane"/>
    <property type="evidence" value="ECO:0007669"/>
    <property type="project" value="UniProtKB-SubCell"/>
</dbReference>
<feature type="transmembrane region" description="Helical" evidence="10">
    <location>
        <begin position="132"/>
        <end position="153"/>
    </location>
</feature>
<feature type="transmembrane region" description="Helical" evidence="10">
    <location>
        <begin position="198"/>
        <end position="222"/>
    </location>
</feature>
<dbReference type="SUPFAM" id="SSF53850">
    <property type="entry name" value="Periplasmic binding protein-like II"/>
    <property type="match status" value="1"/>
</dbReference>
<keyword evidence="2" id="KW-0813">Transport</keyword>
<dbReference type="InterPro" id="IPR015683">
    <property type="entry name" value="Ionotropic_Glu_rcpt"/>
</dbReference>
<evidence type="ECO:0000256" key="2">
    <source>
        <dbReference type="ARBA" id="ARBA00022448"/>
    </source>
</evidence>
<evidence type="ECO:0000256" key="7">
    <source>
        <dbReference type="ARBA" id="ARBA00023170"/>
    </source>
</evidence>
<sequence length="353" mass="40329">MSRIILFIFLLCSIVSFGQTDEKIIRVGYTGSTPFVMHDQKEEGIVFDIWKEIAYDLQLKYTFKEFPSTEEGIAATKNNEVDILIGPTTINKERAEEVSFSQPYYNTEMAILAPIIEQTFWDKVRPIFSKTFLYGVLGLLLVLSVVGFLFWIVEGRKYKEDYGDKFYKGIGSGVWLAIVTMTTVGYGDYAPRTPAGRFVMGAWMIISLILATSFVAGIATTLSLTTVQQDKTITSIQHLEGKKVAVPNYKKIMDRVSNVDGTPIAVHSVSEGYEMLLNKKVDALIYDQIPLEYIFQLKDKDEYILSMKKIEPQYYGFIFPIESDLKRKVDLEIIKLQENKEIENIVQDWISRN</sequence>
<reference evidence="13" key="1">
    <citation type="submission" date="2021-09" db="EMBL/GenBank/DDBJ databases">
        <title>Genome of Aequorivita sp. strain F64183.</title>
        <authorList>
            <person name="Wang Y."/>
        </authorList>
    </citation>
    <scope>NUCLEOTIDE SEQUENCE</scope>
    <source>
        <strain evidence="13">F64183</strain>
    </source>
</reference>
<dbReference type="GO" id="GO:0015276">
    <property type="term" value="F:ligand-gated monoatomic ion channel activity"/>
    <property type="evidence" value="ECO:0007669"/>
    <property type="project" value="InterPro"/>
</dbReference>
<proteinExistence type="predicted"/>
<evidence type="ECO:0000256" key="9">
    <source>
        <dbReference type="ARBA" id="ARBA00023303"/>
    </source>
</evidence>
<keyword evidence="7" id="KW-0675">Receptor</keyword>
<evidence type="ECO:0000256" key="10">
    <source>
        <dbReference type="SAM" id="Phobius"/>
    </source>
</evidence>
<dbReference type="EMBL" id="JAIRBB010000001">
    <property type="protein sequence ID" value="MCG2429610.1"/>
    <property type="molecule type" value="Genomic_DNA"/>
</dbReference>
<evidence type="ECO:0000256" key="5">
    <source>
        <dbReference type="ARBA" id="ARBA00023065"/>
    </source>
</evidence>
<dbReference type="Proteomes" id="UP001139462">
    <property type="component" value="Unassembled WGS sequence"/>
</dbReference>
<evidence type="ECO:0000313" key="13">
    <source>
        <dbReference type="EMBL" id="MCG2429610.1"/>
    </source>
</evidence>
<feature type="domain" description="Solute-binding protein family 3/N-terminal" evidence="11">
    <location>
        <begin position="24"/>
        <end position="353"/>
    </location>
</feature>
<evidence type="ECO:0000256" key="4">
    <source>
        <dbReference type="ARBA" id="ARBA00022989"/>
    </source>
</evidence>
<keyword evidence="3 10" id="KW-0812">Transmembrane</keyword>
<dbReference type="Pfam" id="PF00060">
    <property type="entry name" value="Lig_chan"/>
    <property type="match status" value="1"/>
</dbReference>
<dbReference type="RefSeq" id="WP_237606333.1">
    <property type="nucleotide sequence ID" value="NZ_JAIRBB010000001.1"/>
</dbReference>
<keyword evidence="8" id="KW-0325">Glycoprotein</keyword>
<dbReference type="AlphaFoldDB" id="A0A9X1QYS1"/>
<dbReference type="SMART" id="SM00062">
    <property type="entry name" value="PBPb"/>
    <property type="match status" value="1"/>
</dbReference>
<evidence type="ECO:0000256" key="3">
    <source>
        <dbReference type="ARBA" id="ARBA00022692"/>
    </source>
</evidence>
<evidence type="ECO:0000259" key="11">
    <source>
        <dbReference type="SMART" id="SM00062"/>
    </source>
</evidence>
<dbReference type="Gene3D" id="3.40.190.10">
    <property type="entry name" value="Periplasmic binding protein-like II"/>
    <property type="match status" value="3"/>
</dbReference>
<dbReference type="Pfam" id="PF00497">
    <property type="entry name" value="SBP_bac_3"/>
    <property type="match status" value="1"/>
</dbReference>
<feature type="transmembrane region" description="Helical" evidence="10">
    <location>
        <begin position="165"/>
        <end position="186"/>
    </location>
</feature>
<accession>A0A9X1QYS1</accession>
<evidence type="ECO:0000313" key="14">
    <source>
        <dbReference type="Proteomes" id="UP001139462"/>
    </source>
</evidence>
<keyword evidence="14" id="KW-1185">Reference proteome</keyword>
<dbReference type="SUPFAM" id="SSF81324">
    <property type="entry name" value="Voltage-gated potassium channels"/>
    <property type="match status" value="1"/>
</dbReference>
<keyword evidence="9" id="KW-0407">Ion channel</keyword>
<evidence type="ECO:0000259" key="12">
    <source>
        <dbReference type="SMART" id="SM00079"/>
    </source>
</evidence>
<evidence type="ECO:0000256" key="6">
    <source>
        <dbReference type="ARBA" id="ARBA00023136"/>
    </source>
</evidence>
<keyword evidence="6 10" id="KW-0472">Membrane</keyword>
<keyword evidence="4 10" id="KW-1133">Transmembrane helix</keyword>
<dbReference type="InterPro" id="IPR001638">
    <property type="entry name" value="Solute-binding_3/MltF_N"/>
</dbReference>
<protein>
    <submittedName>
        <fullName evidence="13">Transporter substrate-binding domain-containing protein</fullName>
    </submittedName>
</protein>
<comment type="caution">
    <text evidence="13">The sequence shown here is derived from an EMBL/GenBank/DDBJ whole genome shotgun (WGS) entry which is preliminary data.</text>
</comment>
<keyword evidence="5" id="KW-0406">Ion transport</keyword>
<dbReference type="InterPro" id="IPR001320">
    <property type="entry name" value="Iontro_rcpt_C"/>
</dbReference>
<evidence type="ECO:0000256" key="8">
    <source>
        <dbReference type="ARBA" id="ARBA00023180"/>
    </source>
</evidence>
<feature type="domain" description="Ionotropic glutamate receptor C-terminal" evidence="12">
    <location>
        <begin position="26"/>
        <end position="352"/>
    </location>
</feature>
<comment type="subcellular location">
    <subcellularLocation>
        <location evidence="1">Membrane</location>
        <topology evidence="1">Multi-pass membrane protein</topology>
    </subcellularLocation>
</comment>
<dbReference type="SMART" id="SM00079">
    <property type="entry name" value="PBPe"/>
    <property type="match status" value="1"/>
</dbReference>
<evidence type="ECO:0000256" key="1">
    <source>
        <dbReference type="ARBA" id="ARBA00004141"/>
    </source>
</evidence>
<dbReference type="Gene3D" id="1.10.287.70">
    <property type="match status" value="1"/>
</dbReference>